<gene>
    <name evidence="1" type="ORF">AMECASPLE_023501</name>
</gene>
<sequence>MHMFYRNTKPNEDNKGTSKKIHWIGWQIENINCGKRCRVDHHINYLFMYNGSAQGLWIAWQLQITFPPFVSTGPLTALAEEHFWGHLEM</sequence>
<dbReference type="EMBL" id="JAHRIP010086807">
    <property type="protein sequence ID" value="MEQ2315545.1"/>
    <property type="molecule type" value="Genomic_DNA"/>
</dbReference>
<reference evidence="1 2" key="1">
    <citation type="submission" date="2021-06" db="EMBL/GenBank/DDBJ databases">
        <authorList>
            <person name="Palmer J.M."/>
        </authorList>
    </citation>
    <scope>NUCLEOTIDE SEQUENCE [LARGE SCALE GENOMIC DNA]</scope>
    <source>
        <strain evidence="1 2">AS_MEX2019</strain>
        <tissue evidence="1">Muscle</tissue>
    </source>
</reference>
<accession>A0ABV1ACK7</accession>
<dbReference type="Proteomes" id="UP001469553">
    <property type="component" value="Unassembled WGS sequence"/>
</dbReference>
<name>A0ABV1ACK7_9TELE</name>
<comment type="caution">
    <text evidence="1">The sequence shown here is derived from an EMBL/GenBank/DDBJ whole genome shotgun (WGS) entry which is preliminary data.</text>
</comment>
<organism evidence="1 2">
    <name type="scientific">Ameca splendens</name>
    <dbReference type="NCBI Taxonomy" id="208324"/>
    <lineage>
        <taxon>Eukaryota</taxon>
        <taxon>Metazoa</taxon>
        <taxon>Chordata</taxon>
        <taxon>Craniata</taxon>
        <taxon>Vertebrata</taxon>
        <taxon>Euteleostomi</taxon>
        <taxon>Actinopterygii</taxon>
        <taxon>Neopterygii</taxon>
        <taxon>Teleostei</taxon>
        <taxon>Neoteleostei</taxon>
        <taxon>Acanthomorphata</taxon>
        <taxon>Ovalentaria</taxon>
        <taxon>Atherinomorphae</taxon>
        <taxon>Cyprinodontiformes</taxon>
        <taxon>Goodeidae</taxon>
        <taxon>Ameca</taxon>
    </lineage>
</organism>
<evidence type="ECO:0000313" key="2">
    <source>
        <dbReference type="Proteomes" id="UP001469553"/>
    </source>
</evidence>
<keyword evidence="2" id="KW-1185">Reference proteome</keyword>
<evidence type="ECO:0000313" key="1">
    <source>
        <dbReference type="EMBL" id="MEQ2315545.1"/>
    </source>
</evidence>
<protein>
    <submittedName>
        <fullName evidence="1">Uncharacterized protein</fullName>
    </submittedName>
</protein>
<proteinExistence type="predicted"/>